<reference evidence="2 3" key="1">
    <citation type="submission" date="2018-11" db="EMBL/GenBank/DDBJ databases">
        <title>The Potential of Streptomyces as Biocontrol Agents against the Tomato grey mould, Botrytis cinerea (Gray mold) Frontiers in Microbiology.</title>
        <authorList>
            <person name="Li D."/>
        </authorList>
    </citation>
    <scope>NUCLEOTIDE SEQUENCE [LARGE SCALE GENOMIC DNA]</scope>
    <source>
        <strain evidence="2 3">NEAU-LD23</strain>
    </source>
</reference>
<dbReference type="GO" id="GO:0015074">
    <property type="term" value="P:DNA integration"/>
    <property type="evidence" value="ECO:0007669"/>
    <property type="project" value="InterPro"/>
</dbReference>
<dbReference type="InterPro" id="IPR013762">
    <property type="entry name" value="Integrase-like_cat_sf"/>
</dbReference>
<evidence type="ECO:0000259" key="1">
    <source>
        <dbReference type="Pfam" id="PF13546"/>
    </source>
</evidence>
<keyword evidence="3" id="KW-1185">Reference proteome</keyword>
<name>A0A3M8TPX4_9ACTN</name>
<proteinExistence type="predicted"/>
<dbReference type="EMBL" id="RIBZ01000739">
    <property type="protein sequence ID" value="RNF95437.1"/>
    <property type="molecule type" value="Genomic_DNA"/>
</dbReference>
<dbReference type="Pfam" id="PF13546">
    <property type="entry name" value="DDE_5"/>
    <property type="match status" value="1"/>
</dbReference>
<dbReference type="GO" id="GO:0006310">
    <property type="term" value="P:DNA recombination"/>
    <property type="evidence" value="ECO:0007669"/>
    <property type="project" value="InterPro"/>
</dbReference>
<dbReference type="Proteomes" id="UP000275401">
    <property type="component" value="Unassembled WGS sequence"/>
</dbReference>
<evidence type="ECO:0000313" key="2">
    <source>
        <dbReference type="EMBL" id="RNF95437.1"/>
    </source>
</evidence>
<evidence type="ECO:0000313" key="3">
    <source>
        <dbReference type="Proteomes" id="UP000275401"/>
    </source>
</evidence>
<gene>
    <name evidence="2" type="ORF">EEJ42_37625</name>
</gene>
<protein>
    <recommendedName>
        <fullName evidence="1">Transposase IS701-like DDE domain-containing protein</fullName>
    </recommendedName>
</protein>
<comment type="caution">
    <text evidence="2">The sequence shown here is derived from an EMBL/GenBank/DDBJ whole genome shotgun (WGS) entry which is preliminary data.</text>
</comment>
<dbReference type="GO" id="GO:0003677">
    <property type="term" value="F:DNA binding"/>
    <property type="evidence" value="ECO:0007669"/>
    <property type="project" value="InterPro"/>
</dbReference>
<dbReference type="InterPro" id="IPR038721">
    <property type="entry name" value="IS701-like_DDE_dom"/>
</dbReference>
<organism evidence="2 3">
    <name type="scientific">Streptomyces botrytidirepellens</name>
    <dbReference type="NCBI Taxonomy" id="2486417"/>
    <lineage>
        <taxon>Bacteria</taxon>
        <taxon>Bacillati</taxon>
        <taxon>Actinomycetota</taxon>
        <taxon>Actinomycetes</taxon>
        <taxon>Kitasatosporales</taxon>
        <taxon>Streptomycetaceae</taxon>
        <taxon>Streptomyces</taxon>
    </lineage>
</organism>
<dbReference type="Gene3D" id="1.10.443.10">
    <property type="entry name" value="Intergrase catalytic core"/>
    <property type="match status" value="1"/>
</dbReference>
<dbReference type="AlphaFoldDB" id="A0A3M8TPX4"/>
<feature type="domain" description="Transposase IS701-like DDE" evidence="1">
    <location>
        <begin position="5"/>
        <end position="199"/>
    </location>
</feature>
<sequence length="335" mass="36368">MTPGWAPLARAAANTVMPMAPPEGWVLRTLVTPRTGESTVGVHKRFCPGYGQVLNAQYDVGLWAASTTMCYPLARRLLLPPEWFQDEARRARASIPGNCTPETPVVCGLSAYLDLPDALRGRLPIVMDMRGVDIPAAVHQLRAVRVPFLVKAYRGLPMTVVDPALPHVAGRQSTYQIMAAAGKAVPGEVTALQPRDFTFTGKRSTLRVQRTWKRRAEGGTYLGAPKTKKFRRTLVLTPDQVALFQRACLGKQPQDLIFTAPGGQSWHSGFFFAQRWKPALDAANAAGWRRGRASTSSATRTKACWRPLPCPVKSRGCADSGRPNAACAGTACCSA</sequence>
<accession>A0A3M8TPX4</accession>